<dbReference type="AlphaFoldDB" id="A0A1C7MWD4"/>
<sequence length="176" mass="20567">MEEDEIKEIKEKWQSAKKLLSFEKPDRFVSKQKHLINGFFHTFRLTEVDQTSIEDASLKNAINSEVTDYLIILVKNFVFALALKEKQLTGNNKIAQEQQQQHKLDSLETAIKKFCTSEFSPFAGEGLSDQIQANKVLLWHKLYRTEEKLEYLKEEDERFVRNLSRKLNSVESAVAR</sequence>
<protein>
    <submittedName>
        <fullName evidence="1">Uncharacterized protein</fullName>
    </submittedName>
</protein>
<evidence type="ECO:0000313" key="2">
    <source>
        <dbReference type="Proteomes" id="UP000093000"/>
    </source>
</evidence>
<name>A0A1C7MWD4_9FUNG</name>
<accession>A0A1C7MWD4</accession>
<proteinExistence type="predicted"/>
<dbReference type="InParanoid" id="A0A1C7MWD4"/>
<dbReference type="Proteomes" id="UP000093000">
    <property type="component" value="Unassembled WGS sequence"/>
</dbReference>
<dbReference type="EMBL" id="LUGH01001418">
    <property type="protein sequence ID" value="OBZ81130.1"/>
    <property type="molecule type" value="Genomic_DNA"/>
</dbReference>
<evidence type="ECO:0000313" key="1">
    <source>
        <dbReference type="EMBL" id="OBZ81130.1"/>
    </source>
</evidence>
<gene>
    <name evidence="1" type="ORF">A0J61_10820</name>
</gene>
<organism evidence="1 2">
    <name type="scientific">Choanephora cucurbitarum</name>
    <dbReference type="NCBI Taxonomy" id="101091"/>
    <lineage>
        <taxon>Eukaryota</taxon>
        <taxon>Fungi</taxon>
        <taxon>Fungi incertae sedis</taxon>
        <taxon>Mucoromycota</taxon>
        <taxon>Mucoromycotina</taxon>
        <taxon>Mucoromycetes</taxon>
        <taxon>Mucorales</taxon>
        <taxon>Mucorineae</taxon>
        <taxon>Choanephoraceae</taxon>
        <taxon>Choanephoroideae</taxon>
        <taxon>Choanephora</taxon>
    </lineage>
</organism>
<comment type="caution">
    <text evidence="1">The sequence shown here is derived from an EMBL/GenBank/DDBJ whole genome shotgun (WGS) entry which is preliminary data.</text>
</comment>
<feature type="non-terminal residue" evidence="1">
    <location>
        <position position="176"/>
    </location>
</feature>
<reference evidence="1 2" key="1">
    <citation type="submission" date="2016-03" db="EMBL/GenBank/DDBJ databases">
        <title>Choanephora cucurbitarum.</title>
        <authorList>
            <person name="Min B."/>
            <person name="Park H."/>
            <person name="Park J.-H."/>
            <person name="Shin H.-D."/>
            <person name="Choi I.-G."/>
        </authorList>
    </citation>
    <scope>NUCLEOTIDE SEQUENCE [LARGE SCALE GENOMIC DNA]</scope>
    <source>
        <strain evidence="1 2">KUS-F28377</strain>
    </source>
</reference>
<keyword evidence="2" id="KW-1185">Reference proteome</keyword>